<dbReference type="RefSeq" id="XP_017995498.1">
    <property type="nucleotide sequence ID" value="XM_018139756.1"/>
</dbReference>
<gene>
    <name evidence="1" type="ORF">AB675_10951</name>
</gene>
<organism evidence="1 2">
    <name type="scientific">Cyphellophora attinorum</name>
    <dbReference type="NCBI Taxonomy" id="1664694"/>
    <lineage>
        <taxon>Eukaryota</taxon>
        <taxon>Fungi</taxon>
        <taxon>Dikarya</taxon>
        <taxon>Ascomycota</taxon>
        <taxon>Pezizomycotina</taxon>
        <taxon>Eurotiomycetes</taxon>
        <taxon>Chaetothyriomycetidae</taxon>
        <taxon>Chaetothyriales</taxon>
        <taxon>Cyphellophoraceae</taxon>
        <taxon>Cyphellophora</taxon>
    </lineage>
</organism>
<dbReference type="VEuPathDB" id="FungiDB:AB675_10951"/>
<dbReference type="EMBL" id="LFJN01000039">
    <property type="protein sequence ID" value="KPI35535.1"/>
    <property type="molecule type" value="Genomic_DNA"/>
</dbReference>
<evidence type="ECO:0000313" key="2">
    <source>
        <dbReference type="Proteomes" id="UP000038010"/>
    </source>
</evidence>
<evidence type="ECO:0008006" key="3">
    <source>
        <dbReference type="Google" id="ProtNLM"/>
    </source>
</evidence>
<dbReference type="Proteomes" id="UP000038010">
    <property type="component" value="Unassembled WGS sequence"/>
</dbReference>
<dbReference type="GeneID" id="28731636"/>
<protein>
    <recommendedName>
        <fullName evidence="3">SnoaL-like domain-containing protein</fullName>
    </recommendedName>
</protein>
<accession>A0A0N1GY53</accession>
<dbReference type="AlphaFoldDB" id="A0A0N1GY53"/>
<name>A0A0N1GY53_9EURO</name>
<sequence>MTSLKESAEAFIKSYGATIAIGHTLMEGTSETDTDARIDDFCKRIVAFFHPKTILFGVPGGAAVFNTREEAAVAIKANTKRYVELGLGFCGELKKYEVVGTFDLGGHGACMLDVTWRMRPHTGSGLEDYDIHAVYGYRKLQNGEEGWEHGYIDGEMEALLKRRPDFFEGMGPPP</sequence>
<evidence type="ECO:0000313" key="1">
    <source>
        <dbReference type="EMBL" id="KPI35535.1"/>
    </source>
</evidence>
<keyword evidence="2" id="KW-1185">Reference proteome</keyword>
<dbReference type="OrthoDB" id="3014656at2759"/>
<proteinExistence type="predicted"/>
<comment type="caution">
    <text evidence="1">The sequence shown here is derived from an EMBL/GenBank/DDBJ whole genome shotgun (WGS) entry which is preliminary data.</text>
</comment>
<reference evidence="1 2" key="1">
    <citation type="submission" date="2015-06" db="EMBL/GenBank/DDBJ databases">
        <title>Draft genome of the ant-associated black yeast Phialophora attae CBS 131958.</title>
        <authorList>
            <person name="Moreno L.F."/>
            <person name="Stielow B.J."/>
            <person name="de Hoog S."/>
            <person name="Vicente V.A."/>
            <person name="Weiss V.A."/>
            <person name="de Vries M."/>
            <person name="Cruz L.M."/>
            <person name="Souza E.M."/>
        </authorList>
    </citation>
    <scope>NUCLEOTIDE SEQUENCE [LARGE SCALE GENOMIC DNA]</scope>
    <source>
        <strain evidence="1 2">CBS 131958</strain>
    </source>
</reference>